<dbReference type="GO" id="GO:0003677">
    <property type="term" value="F:DNA binding"/>
    <property type="evidence" value="ECO:0007669"/>
    <property type="project" value="InterPro"/>
</dbReference>
<protein>
    <recommendedName>
        <fullName evidence="7">DNA 3'-5' helicase</fullName>
        <ecNumber evidence="7">5.6.2.4</ecNumber>
    </recommendedName>
</protein>
<feature type="domain" description="UvrD-like helicase C-terminal" evidence="11">
    <location>
        <begin position="287"/>
        <end position="594"/>
    </location>
</feature>
<dbReference type="InterPro" id="IPR000212">
    <property type="entry name" value="DNA_helicase_UvrD/REP"/>
</dbReference>
<dbReference type="EMBL" id="CP059252">
    <property type="protein sequence ID" value="QLL34343.1"/>
    <property type="molecule type" value="Genomic_DNA"/>
</dbReference>
<dbReference type="Pfam" id="PF00580">
    <property type="entry name" value="UvrD-helicase"/>
    <property type="match status" value="1"/>
</dbReference>
<evidence type="ECO:0000256" key="1">
    <source>
        <dbReference type="ARBA" id="ARBA00022741"/>
    </source>
</evidence>
<comment type="catalytic activity">
    <reaction evidence="8">
        <text>ATP + H2O = ADP + phosphate + H(+)</text>
        <dbReference type="Rhea" id="RHEA:13065"/>
        <dbReference type="ChEBI" id="CHEBI:15377"/>
        <dbReference type="ChEBI" id="CHEBI:15378"/>
        <dbReference type="ChEBI" id="CHEBI:30616"/>
        <dbReference type="ChEBI" id="CHEBI:43474"/>
        <dbReference type="ChEBI" id="CHEBI:456216"/>
        <dbReference type="EC" id="5.6.2.4"/>
    </reaction>
</comment>
<keyword evidence="5" id="KW-0413">Isomerase</keyword>
<dbReference type="SUPFAM" id="SSF52540">
    <property type="entry name" value="P-loop containing nucleoside triphosphate hydrolases"/>
    <property type="match status" value="1"/>
</dbReference>
<dbReference type="PROSITE" id="PS51198">
    <property type="entry name" value="UVRD_HELICASE_ATP_BIND"/>
    <property type="match status" value="1"/>
</dbReference>
<keyword evidence="4 9" id="KW-0067">ATP-binding</keyword>
<dbReference type="InterPro" id="IPR027417">
    <property type="entry name" value="P-loop_NTPase"/>
</dbReference>
<dbReference type="PANTHER" id="PTHR11070">
    <property type="entry name" value="UVRD / RECB / PCRA DNA HELICASE FAMILY MEMBER"/>
    <property type="match status" value="1"/>
</dbReference>
<dbReference type="GO" id="GO:0016787">
    <property type="term" value="F:hydrolase activity"/>
    <property type="evidence" value="ECO:0007669"/>
    <property type="project" value="UniProtKB-UniRule"/>
</dbReference>
<evidence type="ECO:0000259" key="10">
    <source>
        <dbReference type="PROSITE" id="PS51198"/>
    </source>
</evidence>
<dbReference type="GO" id="GO:0000725">
    <property type="term" value="P:recombinational repair"/>
    <property type="evidence" value="ECO:0007669"/>
    <property type="project" value="TreeGrafter"/>
</dbReference>
<dbReference type="KEGG" id="tgb:HG536_0G02020"/>
<comment type="catalytic activity">
    <reaction evidence="6">
        <text>Couples ATP hydrolysis with the unwinding of duplex DNA by translocating in the 3'-5' direction.</text>
        <dbReference type="EC" id="5.6.2.4"/>
    </reaction>
</comment>
<keyword evidence="3 9" id="KW-0347">Helicase</keyword>
<dbReference type="InterPro" id="IPR014017">
    <property type="entry name" value="DNA_helicase_UvrD-like_C"/>
</dbReference>
<feature type="binding site" evidence="9">
    <location>
        <begin position="27"/>
        <end position="34"/>
    </location>
    <ligand>
        <name>ATP</name>
        <dbReference type="ChEBI" id="CHEBI:30616"/>
    </ligand>
</feature>
<dbReference type="PROSITE" id="PS51217">
    <property type="entry name" value="UVRD_HELICASE_CTER"/>
    <property type="match status" value="1"/>
</dbReference>
<dbReference type="GeneID" id="59327584"/>
<name>A0A7G3ZLF7_9SACH</name>
<evidence type="ECO:0000256" key="3">
    <source>
        <dbReference type="ARBA" id="ARBA00022806"/>
    </source>
</evidence>
<dbReference type="Gene3D" id="1.10.486.10">
    <property type="entry name" value="PCRA, domain 4"/>
    <property type="match status" value="1"/>
</dbReference>
<dbReference type="EC" id="5.6.2.4" evidence="7"/>
<evidence type="ECO:0000256" key="9">
    <source>
        <dbReference type="PROSITE-ProRule" id="PRU00560"/>
    </source>
</evidence>
<proteinExistence type="predicted"/>
<evidence type="ECO:0000313" key="13">
    <source>
        <dbReference type="Proteomes" id="UP000515788"/>
    </source>
</evidence>
<evidence type="ECO:0000256" key="4">
    <source>
        <dbReference type="ARBA" id="ARBA00022840"/>
    </source>
</evidence>
<evidence type="ECO:0000256" key="8">
    <source>
        <dbReference type="ARBA" id="ARBA00048988"/>
    </source>
</evidence>
<dbReference type="GO" id="GO:0005634">
    <property type="term" value="C:nucleus"/>
    <property type="evidence" value="ECO:0007669"/>
    <property type="project" value="TreeGrafter"/>
</dbReference>
<dbReference type="PANTHER" id="PTHR11070:SF46">
    <property type="entry name" value="ATP-DEPENDENT DNA HELICASE HMI1, MITOCHONDRIAL"/>
    <property type="match status" value="1"/>
</dbReference>
<evidence type="ECO:0000256" key="7">
    <source>
        <dbReference type="ARBA" id="ARBA00034808"/>
    </source>
</evidence>
<evidence type="ECO:0000313" key="12">
    <source>
        <dbReference type="EMBL" id="QLL34343.1"/>
    </source>
</evidence>
<evidence type="ECO:0000256" key="2">
    <source>
        <dbReference type="ARBA" id="ARBA00022801"/>
    </source>
</evidence>
<dbReference type="AlphaFoldDB" id="A0A7G3ZLF7"/>
<dbReference type="Gene3D" id="3.40.50.300">
    <property type="entry name" value="P-loop containing nucleotide triphosphate hydrolases"/>
    <property type="match status" value="2"/>
</dbReference>
<organism evidence="12 13">
    <name type="scientific">Torulaspora globosa</name>
    <dbReference type="NCBI Taxonomy" id="48254"/>
    <lineage>
        <taxon>Eukaryota</taxon>
        <taxon>Fungi</taxon>
        <taxon>Dikarya</taxon>
        <taxon>Ascomycota</taxon>
        <taxon>Saccharomycotina</taxon>
        <taxon>Saccharomycetes</taxon>
        <taxon>Saccharomycetales</taxon>
        <taxon>Saccharomycetaceae</taxon>
        <taxon>Torulaspora</taxon>
    </lineage>
</organism>
<sequence>MAADLTPSQSKVVDFPYLPNSTLKVVAGPGSGKTLTLLHKVYHLIESGEIAPNEILILSLTNKAVDNVITRLFDVFEQLNEKHTEEQLREIIGDLEVHTVHGLANRVVIENEGIINIIEENGWRGLMKLVSEDFWKNKRPRMPSTKDFKKLFEQYKNQKTGTKDVVKKLTDIMQNCGVVTNEELIDRASRYLSSDLVSESETMQYTRELKGKIKVVIIDEFQDLYPSLLPLLRRISLGKQLILFGDSNQSIYSFLGSNKEAMRAIEGIHTGQDFHVMHLHDNFRCTPEIMAAATQVIPAKRKEMKDGEIEKVCKDKCGVKPIMENFSNPLDELEFVRDQISQLVCASARLSDIAILTRTNNQMQLIADHLQSYGINSHKLTAQPDWMTDTRIQFLIDLMKVISLSHREESLERKNSMNRPWKSDFSLIVTLGALKGATNQSIQILYNECLRRDTSLWRYISSVPVSDWPTAVTNKRKISNCAIELQKLMNNGEFLYSDDPMHILREICSFAHEMGFQMLQPTSDGDAEQFRQHLEDMYTILKLCLTNRPNDMPLIEWFLHSHFEQSLSYYHQNPVPRAGSRDVLKISTIHSSKGLEFPIVFLMGGLSWFQTFSQFEDNVLYVGMTRAKNLLYLLNTKHPGLDCEPTKRNIMANEKFWRYYNTDLNRATAADSMSAIRRYDCLQRKYGGFSINHRPFSTLSVARNNKLIKLVAYIARK</sequence>
<dbReference type="Proteomes" id="UP000515788">
    <property type="component" value="Chromosome 7"/>
</dbReference>
<dbReference type="RefSeq" id="XP_037141017.1">
    <property type="nucleotide sequence ID" value="XM_037285121.1"/>
</dbReference>
<dbReference type="InterPro" id="IPR014016">
    <property type="entry name" value="UvrD-like_ATP-bd"/>
</dbReference>
<reference evidence="12 13" key="1">
    <citation type="submission" date="2020-06" db="EMBL/GenBank/DDBJ databases">
        <title>The yeast mating-type switching endonuclease HO is a domesticated member of an unorthodox homing genetic element family.</title>
        <authorList>
            <person name="Coughlan A.Y."/>
            <person name="Lombardi L."/>
            <person name="Braun-Galleani S."/>
            <person name="Martos A.R."/>
            <person name="Galeote V."/>
            <person name="Bigey F."/>
            <person name="Dequin S."/>
            <person name="Byrne K.P."/>
            <person name="Wolfe K.H."/>
        </authorList>
    </citation>
    <scope>NUCLEOTIDE SEQUENCE [LARGE SCALE GENOMIC DNA]</scope>
    <source>
        <strain evidence="12 13">CBS764</strain>
    </source>
</reference>
<dbReference type="GO" id="GO:0005524">
    <property type="term" value="F:ATP binding"/>
    <property type="evidence" value="ECO:0007669"/>
    <property type="project" value="UniProtKB-UniRule"/>
</dbReference>
<keyword evidence="2 9" id="KW-0378">Hydrolase</keyword>
<gene>
    <name evidence="12" type="ORF">HG536_0G02020</name>
</gene>
<feature type="domain" description="UvrD-like helicase ATP-binding" evidence="10">
    <location>
        <begin position="6"/>
        <end position="286"/>
    </location>
</feature>
<dbReference type="OrthoDB" id="1470711at2759"/>
<dbReference type="Pfam" id="PF13361">
    <property type="entry name" value="UvrD_C"/>
    <property type="match status" value="1"/>
</dbReference>
<accession>A0A7G3ZLF7</accession>
<keyword evidence="1 9" id="KW-0547">Nucleotide-binding</keyword>
<evidence type="ECO:0000256" key="5">
    <source>
        <dbReference type="ARBA" id="ARBA00023235"/>
    </source>
</evidence>
<dbReference type="GO" id="GO:0043138">
    <property type="term" value="F:3'-5' DNA helicase activity"/>
    <property type="evidence" value="ECO:0007669"/>
    <property type="project" value="UniProtKB-EC"/>
</dbReference>
<evidence type="ECO:0000256" key="6">
    <source>
        <dbReference type="ARBA" id="ARBA00034617"/>
    </source>
</evidence>
<keyword evidence="13" id="KW-1185">Reference proteome</keyword>
<evidence type="ECO:0000259" key="11">
    <source>
        <dbReference type="PROSITE" id="PS51217"/>
    </source>
</evidence>